<evidence type="ECO:0000313" key="3">
    <source>
        <dbReference type="Proteomes" id="UP000007241"/>
    </source>
</evidence>
<dbReference type="GeneID" id="18241600"/>
<dbReference type="InterPro" id="IPR050561">
    <property type="entry name" value="PTP"/>
</dbReference>
<dbReference type="PROSITE" id="PS50056">
    <property type="entry name" value="TYR_PHOSPHATASE_2"/>
    <property type="match status" value="1"/>
</dbReference>
<name>F4NW52_BATDJ</name>
<dbReference type="InParanoid" id="F4NW52"/>
<feature type="non-terminal residue" evidence="2">
    <location>
        <position position="142"/>
    </location>
</feature>
<dbReference type="GO" id="GO:0005737">
    <property type="term" value="C:cytoplasm"/>
    <property type="evidence" value="ECO:0000318"/>
    <property type="project" value="GO_Central"/>
</dbReference>
<dbReference type="RefSeq" id="XP_006676486.1">
    <property type="nucleotide sequence ID" value="XM_006676423.1"/>
</dbReference>
<dbReference type="PANTHER" id="PTHR23339">
    <property type="entry name" value="TYROSINE SPECIFIC PROTEIN PHOSPHATASE AND DUAL SPECIFICITY PROTEIN PHOSPHATASE"/>
    <property type="match status" value="1"/>
</dbReference>
<evidence type="ECO:0000313" key="2">
    <source>
        <dbReference type="EMBL" id="EGF82419.1"/>
    </source>
</evidence>
<dbReference type="InterPro" id="IPR000387">
    <property type="entry name" value="Tyr_Pase_dom"/>
</dbReference>
<reference evidence="2 3" key="1">
    <citation type="submission" date="2009-12" db="EMBL/GenBank/DDBJ databases">
        <title>The draft genome of Batrachochytrium dendrobatidis.</title>
        <authorList>
            <consortium name="US DOE Joint Genome Institute (JGI-PGF)"/>
            <person name="Kuo A."/>
            <person name="Salamov A."/>
            <person name="Schmutz J."/>
            <person name="Lucas S."/>
            <person name="Pitluck S."/>
            <person name="Rosenblum E."/>
            <person name="Stajich J."/>
            <person name="Eisen M."/>
            <person name="Grigoriev I.V."/>
        </authorList>
    </citation>
    <scope>NUCLEOTIDE SEQUENCE [LARGE SCALE GENOMIC DNA]</scope>
    <source>
        <strain evidence="3">JAM81 / FGSC 10211</strain>
    </source>
</reference>
<proteinExistence type="predicted"/>
<dbReference type="Gene3D" id="3.90.190.10">
    <property type="entry name" value="Protein tyrosine phosphatase superfamily"/>
    <property type="match status" value="1"/>
</dbReference>
<evidence type="ECO:0000259" key="1">
    <source>
        <dbReference type="PROSITE" id="PS50056"/>
    </source>
</evidence>
<gene>
    <name evidence="2" type="ORF">BATDEDRAFT_6575</name>
</gene>
<dbReference type="STRING" id="684364.F4NW52"/>
<dbReference type="GO" id="GO:0005634">
    <property type="term" value="C:nucleus"/>
    <property type="evidence" value="ECO:0000318"/>
    <property type="project" value="GO_Central"/>
</dbReference>
<dbReference type="InterPro" id="IPR029021">
    <property type="entry name" value="Prot-tyrosine_phosphatase-like"/>
</dbReference>
<dbReference type="GO" id="GO:0004725">
    <property type="term" value="F:protein tyrosine phosphatase activity"/>
    <property type="evidence" value="ECO:0000318"/>
    <property type="project" value="GO_Central"/>
</dbReference>
<sequence length="142" mass="15625">FLITDCPDKNHIDEFSHLLLSHQVSDVLRICDPSAYDASLLSVAGIKVHELYFEDGRLYKLSILNQKAKLLSTSSTLDKKISSSSLTSTKPVLAIHCVSGIGRAPVLVCCALIDYGMDPSDAVAYVRKYRRGAINKSQLAWI</sequence>
<dbReference type="OMA" id="SHNCCVQ"/>
<feature type="non-terminal residue" evidence="2">
    <location>
        <position position="1"/>
    </location>
</feature>
<dbReference type="EMBL" id="GL882880">
    <property type="protein sequence ID" value="EGF82419.1"/>
    <property type="molecule type" value="Genomic_DNA"/>
</dbReference>
<dbReference type="OrthoDB" id="8048523at2759"/>
<dbReference type="AlphaFoldDB" id="F4NW52"/>
<keyword evidence="3" id="KW-1185">Reference proteome</keyword>
<dbReference type="Proteomes" id="UP000007241">
    <property type="component" value="Unassembled WGS sequence"/>
</dbReference>
<protein>
    <recommendedName>
        <fullName evidence="1">Tyrosine specific protein phosphatases domain-containing protein</fullName>
    </recommendedName>
</protein>
<dbReference type="HOGENOM" id="CLU_099263_2_0_1"/>
<accession>F4NW52</accession>
<feature type="domain" description="Tyrosine specific protein phosphatases" evidence="1">
    <location>
        <begin position="68"/>
        <end position="141"/>
    </location>
</feature>
<dbReference type="SUPFAM" id="SSF52799">
    <property type="entry name" value="(Phosphotyrosine protein) phosphatases II"/>
    <property type="match status" value="1"/>
</dbReference>
<organism evidence="2 3">
    <name type="scientific">Batrachochytrium dendrobatidis (strain JAM81 / FGSC 10211)</name>
    <name type="common">Frog chytrid fungus</name>
    <dbReference type="NCBI Taxonomy" id="684364"/>
    <lineage>
        <taxon>Eukaryota</taxon>
        <taxon>Fungi</taxon>
        <taxon>Fungi incertae sedis</taxon>
        <taxon>Chytridiomycota</taxon>
        <taxon>Chytridiomycota incertae sedis</taxon>
        <taxon>Chytridiomycetes</taxon>
        <taxon>Rhizophydiales</taxon>
        <taxon>Rhizophydiales incertae sedis</taxon>
        <taxon>Batrachochytrium</taxon>
    </lineage>
</organism>